<dbReference type="AlphaFoldDB" id="A0A1V2IBK2"/>
<dbReference type="EMBL" id="MOMC01000034">
    <property type="protein sequence ID" value="ONH29157.1"/>
    <property type="molecule type" value="Genomic_DNA"/>
</dbReference>
<comment type="caution">
    <text evidence="2">The sequence shown here is derived from an EMBL/GenBank/DDBJ whole genome shotgun (WGS) entry which is preliminary data.</text>
</comment>
<name>A0A1V2IBK2_9ACTN</name>
<evidence type="ECO:0000256" key="1">
    <source>
        <dbReference type="SAM" id="MobiDB-lite"/>
    </source>
</evidence>
<organism evidence="2 3">
    <name type="scientific">Pseudofrankia asymbiotica</name>
    <dbReference type="NCBI Taxonomy" id="1834516"/>
    <lineage>
        <taxon>Bacteria</taxon>
        <taxon>Bacillati</taxon>
        <taxon>Actinomycetota</taxon>
        <taxon>Actinomycetes</taxon>
        <taxon>Frankiales</taxon>
        <taxon>Frankiaceae</taxon>
        <taxon>Pseudofrankia</taxon>
    </lineage>
</organism>
<proteinExistence type="predicted"/>
<reference evidence="3" key="1">
    <citation type="submission" date="2016-10" db="EMBL/GenBank/DDBJ databases">
        <title>Frankia sp. NRRL B-16386 Genome sequencing.</title>
        <authorList>
            <person name="Ghodhbane-Gtari F."/>
            <person name="Swanson E."/>
            <person name="Gueddou A."/>
            <person name="Hezbri K."/>
            <person name="Ktari K."/>
            <person name="Nouioui I."/>
            <person name="Morris K."/>
            <person name="Simpson S."/>
            <person name="Abebe-Akele F."/>
            <person name="Thomas K."/>
            <person name="Gtari M."/>
            <person name="Tisa L.S."/>
        </authorList>
    </citation>
    <scope>NUCLEOTIDE SEQUENCE [LARGE SCALE GENOMIC DNA]</scope>
    <source>
        <strain evidence="3">NRRL B-16386</strain>
    </source>
</reference>
<dbReference type="Proteomes" id="UP000188929">
    <property type="component" value="Unassembled WGS sequence"/>
</dbReference>
<keyword evidence="3" id="KW-1185">Reference proteome</keyword>
<feature type="region of interest" description="Disordered" evidence="1">
    <location>
        <begin position="151"/>
        <end position="223"/>
    </location>
</feature>
<sequence length="223" mass="23502">MVVTDGLPGIHAQVRTETGWVDFALVPEGFSVPDEDGLIVLRASAPPIRGGGRRLPTGDGEFIGVYERALVRVAVRFAEVNNVAVVLHWRGVPTRATAVAVAVASWLRDTRAVTGQPAAVVTSAQRPRPEGGFIAVSHAVRLAGEPPASVWELRSRDDPGSSPQPAGDPGDEPPPGDATPAGGPGGGREDAAWIASWTIRPRPGSGTTRVIRPRRRPGPYEEE</sequence>
<gene>
    <name evidence="2" type="ORF">BL253_17240</name>
</gene>
<evidence type="ECO:0000313" key="2">
    <source>
        <dbReference type="EMBL" id="ONH29157.1"/>
    </source>
</evidence>
<evidence type="ECO:0000313" key="3">
    <source>
        <dbReference type="Proteomes" id="UP000188929"/>
    </source>
</evidence>
<protein>
    <submittedName>
        <fullName evidence="2">Uncharacterized protein</fullName>
    </submittedName>
</protein>
<accession>A0A1V2IBK2</accession>